<proteinExistence type="predicted"/>
<organism evidence="3 4">
    <name type="scientific">Paenibacillus anseongense</name>
    <dbReference type="NCBI Taxonomy" id="2682845"/>
    <lineage>
        <taxon>Bacteria</taxon>
        <taxon>Bacillati</taxon>
        <taxon>Bacillota</taxon>
        <taxon>Bacilli</taxon>
        <taxon>Bacillales</taxon>
        <taxon>Paenibacillaceae</taxon>
        <taxon>Paenibacillus</taxon>
    </lineage>
</organism>
<dbReference type="Pfam" id="PF14301">
    <property type="entry name" value="DUF4376"/>
    <property type="match status" value="1"/>
</dbReference>
<gene>
    <name evidence="3" type="ORF">GON05_04405</name>
</gene>
<dbReference type="InterPro" id="IPR025484">
    <property type="entry name" value="DUF4376"/>
</dbReference>
<dbReference type="InterPro" id="IPR035950">
    <property type="entry name" value="XkdW-like_sf"/>
</dbReference>
<protein>
    <recommendedName>
        <fullName evidence="5">Bacteriophage SP-beta YorD domain-containing protein</fullName>
    </recommendedName>
</protein>
<comment type="caution">
    <text evidence="3">The sequence shown here is derived from an EMBL/GenBank/DDBJ whole genome shotgun (WGS) entry which is preliminary data.</text>
</comment>
<dbReference type="InterPro" id="IPR019094">
    <property type="entry name" value="Phage_SP-beta_YorD"/>
</dbReference>
<sequence length="184" mass="20467">MKEETILNVAEVIIHLYPQANPLLDFIVQDDSDGNGPYIAQWNLEAAQPTEKELLAAWKAMQPTPESQIANAKRSKTAELNAACNAAILAGFTSNVLGVNHTYDFVYEAQTNLNTMLNAIIADLVSEPIIWKASKKLQPHTIDQFKTLFTDSLTHKTTNINKYWELKMTVESANSMEGVASISW</sequence>
<keyword evidence="4" id="KW-1185">Reference proteome</keyword>
<dbReference type="Gene3D" id="3.30.56.60">
    <property type="entry name" value="XkdW-like"/>
    <property type="match status" value="1"/>
</dbReference>
<reference evidence="3 4" key="1">
    <citation type="submission" date="2019-12" db="EMBL/GenBank/DDBJ databases">
        <authorList>
            <person name="Huq M.A."/>
        </authorList>
    </citation>
    <scope>NUCLEOTIDE SEQUENCE [LARGE SCALE GENOMIC DNA]</scope>
    <source>
        <strain evidence="3 4">MAH-34</strain>
    </source>
</reference>
<dbReference type="Proteomes" id="UP000467637">
    <property type="component" value="Unassembled WGS sequence"/>
</dbReference>
<evidence type="ECO:0000313" key="3">
    <source>
        <dbReference type="EMBL" id="MVQ33887.1"/>
    </source>
</evidence>
<dbReference type="EMBL" id="WSEM01000004">
    <property type="protein sequence ID" value="MVQ33887.1"/>
    <property type="molecule type" value="Genomic_DNA"/>
</dbReference>
<dbReference type="Pfam" id="PF09636">
    <property type="entry name" value="XkdW"/>
    <property type="match status" value="1"/>
</dbReference>
<evidence type="ECO:0000259" key="1">
    <source>
        <dbReference type="Pfam" id="PF09636"/>
    </source>
</evidence>
<evidence type="ECO:0000313" key="4">
    <source>
        <dbReference type="Proteomes" id="UP000467637"/>
    </source>
</evidence>
<evidence type="ECO:0000259" key="2">
    <source>
        <dbReference type="Pfam" id="PF14301"/>
    </source>
</evidence>
<feature type="domain" description="Bacteriophage SP-beta YorD" evidence="1">
    <location>
        <begin position="10"/>
        <end position="65"/>
    </location>
</feature>
<name>A0ABW9U1B6_9BACL</name>
<dbReference type="SUPFAM" id="SSF159865">
    <property type="entry name" value="XkdW-like"/>
    <property type="match status" value="1"/>
</dbReference>
<evidence type="ECO:0008006" key="5">
    <source>
        <dbReference type="Google" id="ProtNLM"/>
    </source>
</evidence>
<feature type="domain" description="DUF4376" evidence="2">
    <location>
        <begin position="72"/>
        <end position="173"/>
    </location>
</feature>
<accession>A0ABW9U1B6</accession>